<keyword evidence="3" id="KW-0050">Antiport</keyword>
<feature type="transmembrane region" description="Helical" evidence="5">
    <location>
        <begin position="217"/>
        <end position="246"/>
    </location>
</feature>
<keyword evidence="2" id="KW-0813">Transport</keyword>
<gene>
    <name evidence="6" type="ordered locus">Lbys_1407</name>
</gene>
<feature type="transmembrane region" description="Helical" evidence="5">
    <location>
        <begin position="182"/>
        <end position="205"/>
    </location>
</feature>
<dbReference type="EMBL" id="CP002305">
    <property type="protein sequence ID" value="ADQ17121.1"/>
    <property type="molecule type" value="Genomic_DNA"/>
</dbReference>
<dbReference type="GO" id="GO:0005886">
    <property type="term" value="C:plasma membrane"/>
    <property type="evidence" value="ECO:0007669"/>
    <property type="project" value="UniProtKB-SubCell"/>
</dbReference>
<feature type="transmembrane region" description="Helical" evidence="5">
    <location>
        <begin position="125"/>
        <end position="143"/>
    </location>
</feature>
<keyword evidence="5" id="KW-1133">Transmembrane helix</keyword>
<dbReference type="STRING" id="649349.Lbys_1407"/>
<sequence>MSTGIIIALCILVLIAYLFDITASKTRIPAVILLLLLGYAVKVVALTLDLPLPPLDPILPVLGTIGLILIVLEGALELQLDRTKFPFIRKSMLLALLPILGLSFTIAGAFYYFDECSFKDALSSAIPFAVISSAIAIPSARTLDKENRSFVTYESSFSDIFGVILFNFVTENDHIGTGTWGQFIWQILLILVISFVATLLLALFMNNIRHHIKFAPIIVIIILIYFVSKVYHLPALIFILLFGLFLENIDELQDYKFFKKFHPERFSTEVHKFKELTGEFAFLVRASFFILFGFLLERSEILNHATIAWAIGITATIFLFRGIFLKLFRLPLKPLVFMAPRGLITILLFLSIPASKQIAIANKSLVIQVIILCALVMMIGLMKNSNNETEHQTP</sequence>
<evidence type="ECO:0000256" key="2">
    <source>
        <dbReference type="ARBA" id="ARBA00022448"/>
    </source>
</evidence>
<dbReference type="PANTHER" id="PTHR32507">
    <property type="entry name" value="NA(+)/H(+) ANTIPORTER 1"/>
    <property type="match status" value="1"/>
</dbReference>
<dbReference type="Gene3D" id="1.20.1530.20">
    <property type="match status" value="1"/>
</dbReference>
<dbReference type="GO" id="GO:0015297">
    <property type="term" value="F:antiporter activity"/>
    <property type="evidence" value="ECO:0007669"/>
    <property type="project" value="UniProtKB-KW"/>
</dbReference>
<evidence type="ECO:0000256" key="5">
    <source>
        <dbReference type="SAM" id="Phobius"/>
    </source>
</evidence>
<keyword evidence="4" id="KW-0406">Ion transport</keyword>
<organism evidence="6 7">
    <name type="scientific">Leadbetterella byssophila (strain DSM 17132 / JCM 16389 / KACC 11308 / NBRC 106382 / 4M15)</name>
    <dbReference type="NCBI Taxonomy" id="649349"/>
    <lineage>
        <taxon>Bacteria</taxon>
        <taxon>Pseudomonadati</taxon>
        <taxon>Bacteroidota</taxon>
        <taxon>Cytophagia</taxon>
        <taxon>Cytophagales</taxon>
        <taxon>Leadbetterellaceae</taxon>
        <taxon>Leadbetterella</taxon>
    </lineage>
</organism>
<accession>E4RW86</accession>
<evidence type="ECO:0000313" key="6">
    <source>
        <dbReference type="EMBL" id="ADQ17121.1"/>
    </source>
</evidence>
<feature type="transmembrane region" description="Helical" evidence="5">
    <location>
        <begin position="334"/>
        <end position="352"/>
    </location>
</feature>
<keyword evidence="5" id="KW-0812">Transmembrane</keyword>
<evidence type="ECO:0000256" key="1">
    <source>
        <dbReference type="ARBA" id="ARBA00004651"/>
    </source>
</evidence>
<dbReference type="Proteomes" id="UP000007435">
    <property type="component" value="Chromosome"/>
</dbReference>
<feature type="transmembrane region" description="Helical" evidence="5">
    <location>
        <begin position="280"/>
        <end position="296"/>
    </location>
</feature>
<dbReference type="OrthoDB" id="643057at2"/>
<dbReference type="GO" id="GO:0006811">
    <property type="term" value="P:monoatomic ion transport"/>
    <property type="evidence" value="ECO:0007669"/>
    <property type="project" value="UniProtKB-KW"/>
</dbReference>
<feature type="transmembrane region" description="Helical" evidence="5">
    <location>
        <begin position="6"/>
        <end position="23"/>
    </location>
</feature>
<reference key="1">
    <citation type="submission" date="2010-11" db="EMBL/GenBank/DDBJ databases">
        <title>The complete genome of Leadbetterella byssophila DSM 17132.</title>
        <authorList>
            <consortium name="US DOE Joint Genome Institute (JGI-PGF)"/>
            <person name="Lucas S."/>
            <person name="Copeland A."/>
            <person name="Lapidus A."/>
            <person name="Glavina del Rio T."/>
            <person name="Dalin E."/>
            <person name="Tice H."/>
            <person name="Bruce D."/>
            <person name="Goodwin L."/>
            <person name="Pitluck S."/>
            <person name="Kyrpides N."/>
            <person name="Mavromatis K."/>
            <person name="Ivanova N."/>
            <person name="Teshima H."/>
            <person name="Brettin T."/>
            <person name="Detter J.C."/>
            <person name="Han C."/>
            <person name="Tapia R."/>
            <person name="Land M."/>
            <person name="Hauser L."/>
            <person name="Markowitz V."/>
            <person name="Cheng J.-F."/>
            <person name="Hugenholtz P."/>
            <person name="Woyke T."/>
            <person name="Wu D."/>
            <person name="Tindall B."/>
            <person name="Pomrenke H.G."/>
            <person name="Brambilla E."/>
            <person name="Klenk H.-P."/>
            <person name="Eisen J.A."/>
        </authorList>
    </citation>
    <scope>NUCLEOTIDE SEQUENCE [LARGE SCALE GENOMIC DNA]</scope>
    <source>
        <strain>DSM 17132</strain>
    </source>
</reference>
<evidence type="ECO:0000256" key="4">
    <source>
        <dbReference type="ARBA" id="ARBA00023065"/>
    </source>
</evidence>
<dbReference type="HOGENOM" id="CLU_058604_0_0_10"/>
<comment type="subcellular location">
    <subcellularLocation>
        <location evidence="1">Cell membrane</location>
        <topology evidence="1">Multi-pass membrane protein</topology>
    </subcellularLocation>
</comment>
<evidence type="ECO:0000313" key="7">
    <source>
        <dbReference type="Proteomes" id="UP000007435"/>
    </source>
</evidence>
<dbReference type="PANTHER" id="PTHR32507:SF0">
    <property type="entry name" value="NA(+)_H(+) ANTIPORTER 2-RELATED"/>
    <property type="match status" value="1"/>
</dbReference>
<feature type="transmembrane region" description="Helical" evidence="5">
    <location>
        <begin position="30"/>
        <end position="52"/>
    </location>
</feature>
<keyword evidence="5" id="KW-0472">Membrane</keyword>
<dbReference type="KEGG" id="lby:Lbys_1407"/>
<name>E4RW86_LEAB4</name>
<feature type="transmembrane region" description="Helical" evidence="5">
    <location>
        <begin position="308"/>
        <end position="328"/>
    </location>
</feature>
<feature type="transmembrane region" description="Helical" evidence="5">
    <location>
        <begin position="58"/>
        <end position="80"/>
    </location>
</feature>
<feature type="transmembrane region" description="Helical" evidence="5">
    <location>
        <begin position="150"/>
        <end position="170"/>
    </location>
</feature>
<dbReference type="InterPro" id="IPR038770">
    <property type="entry name" value="Na+/solute_symporter_sf"/>
</dbReference>
<reference evidence="6 7" key="2">
    <citation type="journal article" date="2011" name="Stand. Genomic Sci.">
        <title>Complete genome sequence of Leadbetterella byssophila type strain (4M15).</title>
        <authorList>
            <person name="Abt B."/>
            <person name="Teshima H."/>
            <person name="Lucas S."/>
            <person name="Lapidus A."/>
            <person name="Del Rio T.G."/>
            <person name="Nolan M."/>
            <person name="Tice H."/>
            <person name="Cheng J.F."/>
            <person name="Pitluck S."/>
            <person name="Liolios K."/>
            <person name="Pagani I."/>
            <person name="Ivanova N."/>
            <person name="Mavromatis K."/>
            <person name="Pati A."/>
            <person name="Tapia R."/>
            <person name="Han C."/>
            <person name="Goodwin L."/>
            <person name="Chen A."/>
            <person name="Palaniappan K."/>
            <person name="Land M."/>
            <person name="Hauser L."/>
            <person name="Chang Y.J."/>
            <person name="Jeffries C.D."/>
            <person name="Rohde M."/>
            <person name="Goker M."/>
            <person name="Tindall B.J."/>
            <person name="Detter J.C."/>
            <person name="Woyke T."/>
            <person name="Bristow J."/>
            <person name="Eisen J.A."/>
            <person name="Markowitz V."/>
            <person name="Hugenholtz P."/>
            <person name="Klenk H.P."/>
            <person name="Kyrpides N.C."/>
        </authorList>
    </citation>
    <scope>NUCLEOTIDE SEQUENCE [LARGE SCALE GENOMIC DNA]</scope>
    <source>
        <strain evidence="7">DSM 17132 / JCM 16389 / KACC 11308 / NBRC 106382 / 4M15</strain>
    </source>
</reference>
<dbReference type="AlphaFoldDB" id="E4RW86"/>
<evidence type="ECO:0000256" key="3">
    <source>
        <dbReference type="ARBA" id="ARBA00022449"/>
    </source>
</evidence>
<dbReference type="RefSeq" id="WP_013408170.1">
    <property type="nucleotide sequence ID" value="NC_014655.1"/>
</dbReference>
<keyword evidence="7" id="KW-1185">Reference proteome</keyword>
<protein>
    <submittedName>
        <fullName evidence="6">Sodium/proton antiporter, CPA1 family</fullName>
    </submittedName>
</protein>
<feature type="transmembrane region" description="Helical" evidence="5">
    <location>
        <begin position="92"/>
        <end position="113"/>
    </location>
</feature>
<dbReference type="eggNOG" id="COG0025">
    <property type="taxonomic scope" value="Bacteria"/>
</dbReference>
<proteinExistence type="predicted"/>
<feature type="transmembrane region" description="Helical" evidence="5">
    <location>
        <begin position="364"/>
        <end position="382"/>
    </location>
</feature>